<proteinExistence type="predicted"/>
<sequence>MSKILTGEEIAKHLGIFARTMYDSCDWTVEHNAAMSIVVGKIIESLIRSNETDIRKFEEVMLFCFYKFFGMKPRGFDGEVQLNFWVVACKTGDDDLAFRLLMDGFNPKVRWPDYHSARHYAKANRLNLPKTWSYFCQEDLTKKAAKVRKRSWASGTYTERAM</sequence>
<name>A0A2W6HXM9_STEMA</name>
<protein>
    <submittedName>
        <fullName evidence="1">Uncharacterized protein</fullName>
    </submittedName>
</protein>
<evidence type="ECO:0000313" key="1">
    <source>
        <dbReference type="EMBL" id="PZS87674.1"/>
    </source>
</evidence>
<accession>A0A2W6HXM9</accession>
<dbReference type="AlphaFoldDB" id="A0A2W6HXM9"/>
<dbReference type="EMBL" id="LXXM01000226">
    <property type="protein sequence ID" value="PZS87674.1"/>
    <property type="molecule type" value="Genomic_DNA"/>
</dbReference>
<reference evidence="1 2" key="1">
    <citation type="submission" date="2016-05" db="EMBL/GenBank/DDBJ databases">
        <authorList>
            <person name="Lavstsen T."/>
            <person name="Jespersen J.S."/>
        </authorList>
    </citation>
    <scope>NUCLEOTIDE SEQUENCE [LARGE SCALE GENOMIC DNA]</scope>
    <source>
        <strain evidence="1 2">SM-5815</strain>
    </source>
</reference>
<comment type="caution">
    <text evidence="1">The sequence shown here is derived from an EMBL/GenBank/DDBJ whole genome shotgun (WGS) entry which is preliminary data.</text>
</comment>
<gene>
    <name evidence="1" type="ORF">A7X83_01650</name>
</gene>
<organism evidence="1 2">
    <name type="scientific">Stenotrophomonas maltophilia</name>
    <name type="common">Pseudomonas maltophilia</name>
    <name type="synonym">Xanthomonas maltophilia</name>
    <dbReference type="NCBI Taxonomy" id="40324"/>
    <lineage>
        <taxon>Bacteria</taxon>
        <taxon>Pseudomonadati</taxon>
        <taxon>Pseudomonadota</taxon>
        <taxon>Gammaproteobacteria</taxon>
        <taxon>Lysobacterales</taxon>
        <taxon>Lysobacteraceae</taxon>
        <taxon>Stenotrophomonas</taxon>
        <taxon>Stenotrophomonas maltophilia group</taxon>
    </lineage>
</organism>
<dbReference type="Proteomes" id="UP000249614">
    <property type="component" value="Unassembled WGS sequence"/>
</dbReference>
<dbReference type="RefSeq" id="WP_111113637.1">
    <property type="nucleotide sequence ID" value="NZ_LXXM01000226.1"/>
</dbReference>
<evidence type="ECO:0000313" key="2">
    <source>
        <dbReference type="Proteomes" id="UP000249614"/>
    </source>
</evidence>